<dbReference type="GO" id="GO:0004157">
    <property type="term" value="F:dihydropyrimidinase activity"/>
    <property type="evidence" value="ECO:0007669"/>
    <property type="project" value="UniProtKB-EC"/>
</dbReference>
<dbReference type="FunFam" id="3.20.20.140:FF:000174">
    <property type="entry name" value="Dihydropyrimidinase-related protein 2"/>
    <property type="match status" value="1"/>
</dbReference>
<dbReference type="EMBL" id="QOQD01000013">
    <property type="protein sequence ID" value="RCL72540.1"/>
    <property type="molecule type" value="Genomic_DNA"/>
</dbReference>
<evidence type="ECO:0000256" key="4">
    <source>
        <dbReference type="ARBA" id="ARBA00022801"/>
    </source>
</evidence>
<sequence length="469" mass="51929">MPSQRLLIKNGTVAYSNNIQKMDIFILDDKISKMGRDLSEEADKIIDATDKLVLPGGVDSHCHIEQKSASGLINSDTFHSATSAAALGGNTTVIPFAAQYAGDSLIEVVNNYHGLANRGSIVDYSMHMIIAGPSDDVITIELPKLILEGHSSIKIFMTYDRLKIDDTNILKILNQARISGAMVSVHAENHEMITNKVKELIEGGFDSPKYHTDSHPVEGEVDAFRRIIKMSDETKQPVMIFHVSSEQGLKEIEAGKKRGVKFFAETCTQYLTLNSHLLDQEKINDGAKWICSPPIRSPSDSKALWIGLEDNTLDLVTSDHAPYSFDSNGKFFKGDNPNFKEIPNGMPGLQWRLPILLDKVINKNCDLDILDFVRITSTMPAKVYGLYPSKGEIKIGSDADITIWDTKLNITLSDNMVVDGSKYNPYSGMNICCWPNEVILRGNTIVKDNLIKSKPGSGKFLSTKLSEYI</sequence>
<evidence type="ECO:0000256" key="1">
    <source>
        <dbReference type="ARBA" id="ARBA00001947"/>
    </source>
</evidence>
<dbReference type="SUPFAM" id="SSF51556">
    <property type="entry name" value="Metallo-dependent hydrolases"/>
    <property type="match status" value="1"/>
</dbReference>
<feature type="domain" description="Amidohydrolase-related" evidence="6">
    <location>
        <begin position="52"/>
        <end position="442"/>
    </location>
</feature>
<dbReference type="NCBIfam" id="TIGR02033">
    <property type="entry name" value="D-hydantoinase"/>
    <property type="match status" value="1"/>
</dbReference>
<organism evidence="7 8">
    <name type="scientific">PS1 clade bacterium</name>
    <dbReference type="NCBI Taxonomy" id="2175152"/>
    <lineage>
        <taxon>Bacteria</taxon>
        <taxon>Pseudomonadati</taxon>
        <taxon>Pseudomonadota</taxon>
        <taxon>Alphaproteobacteria</taxon>
        <taxon>PS1 clade</taxon>
    </lineage>
</organism>
<keyword evidence="4 7" id="KW-0378">Hydrolase</keyword>
<evidence type="ECO:0000313" key="7">
    <source>
        <dbReference type="EMBL" id="RCL72540.1"/>
    </source>
</evidence>
<accession>A0A368DL21</accession>
<dbReference type="GO" id="GO:0046872">
    <property type="term" value="F:metal ion binding"/>
    <property type="evidence" value="ECO:0007669"/>
    <property type="project" value="UniProtKB-KW"/>
</dbReference>
<dbReference type="InterPro" id="IPR011059">
    <property type="entry name" value="Metal-dep_hydrolase_composite"/>
</dbReference>
<dbReference type="PANTHER" id="PTHR11647:SF1">
    <property type="entry name" value="COLLAPSIN RESPONSE MEDIATOR PROTEIN"/>
    <property type="match status" value="1"/>
</dbReference>
<dbReference type="InterPro" id="IPR050378">
    <property type="entry name" value="Metallo-dep_Hydrolases_sf"/>
</dbReference>
<feature type="modified residue" description="N6-carboxylysine" evidence="5">
    <location>
        <position position="154"/>
    </location>
</feature>
<dbReference type="InterPro" id="IPR011778">
    <property type="entry name" value="Hydantoinase/dihydroPyrase"/>
</dbReference>
<evidence type="ECO:0000259" key="6">
    <source>
        <dbReference type="Pfam" id="PF01979"/>
    </source>
</evidence>
<comment type="cofactor">
    <cofactor evidence="1">
        <name>Zn(2+)</name>
        <dbReference type="ChEBI" id="CHEBI:29105"/>
    </cofactor>
</comment>
<dbReference type="Gene3D" id="3.20.20.140">
    <property type="entry name" value="Metal-dependent hydrolases"/>
    <property type="match status" value="1"/>
</dbReference>
<dbReference type="Proteomes" id="UP000253570">
    <property type="component" value="Unassembled WGS sequence"/>
</dbReference>
<keyword evidence="3" id="KW-0479">Metal-binding</keyword>
<dbReference type="Pfam" id="PF01979">
    <property type="entry name" value="Amidohydro_1"/>
    <property type="match status" value="1"/>
</dbReference>
<reference evidence="7 8" key="1">
    <citation type="journal article" date="2018" name="Microbiome">
        <title>Fine metagenomic profile of the Mediterranean stratified and mixed water columns revealed by assembly and recruitment.</title>
        <authorList>
            <person name="Haro-Moreno J.M."/>
            <person name="Lopez-Perez M."/>
            <person name="De La Torre J.R."/>
            <person name="Picazo A."/>
            <person name="Camacho A."/>
            <person name="Rodriguez-Valera F."/>
        </authorList>
    </citation>
    <scope>NUCLEOTIDE SEQUENCE [LARGE SCALE GENOMIC DNA]</scope>
    <source>
        <strain evidence="7">MED-G57</strain>
    </source>
</reference>
<dbReference type="SUPFAM" id="SSF51338">
    <property type="entry name" value="Composite domain of metallo-dependent hydrolases"/>
    <property type="match status" value="1"/>
</dbReference>
<dbReference type="InterPro" id="IPR032466">
    <property type="entry name" value="Metal_Hydrolase"/>
</dbReference>
<evidence type="ECO:0000256" key="3">
    <source>
        <dbReference type="ARBA" id="ARBA00022723"/>
    </source>
</evidence>
<evidence type="ECO:0000256" key="2">
    <source>
        <dbReference type="ARBA" id="ARBA00008829"/>
    </source>
</evidence>
<dbReference type="Gene3D" id="2.30.40.10">
    <property type="entry name" value="Urease, subunit C, domain 1"/>
    <property type="match status" value="1"/>
</dbReference>
<dbReference type="AlphaFoldDB" id="A0A368DL21"/>
<evidence type="ECO:0000313" key="8">
    <source>
        <dbReference type="Proteomes" id="UP000253570"/>
    </source>
</evidence>
<protein>
    <submittedName>
        <fullName evidence="7">Dihydropyrimidinase</fullName>
        <ecNumber evidence="7">3.5.2.2</ecNumber>
    </submittedName>
</protein>
<dbReference type="GO" id="GO:0005829">
    <property type="term" value="C:cytosol"/>
    <property type="evidence" value="ECO:0007669"/>
    <property type="project" value="TreeGrafter"/>
</dbReference>
<comment type="similarity">
    <text evidence="2">Belongs to the metallo-dependent hydrolases superfamily. Hydantoinase/dihydropyrimidinase family.</text>
</comment>
<comment type="caution">
    <text evidence="7">The sequence shown here is derived from an EMBL/GenBank/DDBJ whole genome shotgun (WGS) entry which is preliminary data.</text>
</comment>
<name>A0A368DL21_9PROT</name>
<dbReference type="EC" id="3.5.2.2" evidence="7"/>
<proteinExistence type="inferred from homology"/>
<comment type="PTM">
    <text evidence="5">Carbamylation allows a single lysine to coordinate two divalent metal cations.</text>
</comment>
<gene>
    <name evidence="7" type="primary">hydA</name>
    <name evidence="7" type="ORF">DBW71_05295</name>
</gene>
<dbReference type="PANTHER" id="PTHR11647">
    <property type="entry name" value="HYDRANTOINASE/DIHYDROPYRIMIDINASE FAMILY MEMBER"/>
    <property type="match status" value="1"/>
</dbReference>
<dbReference type="InterPro" id="IPR006680">
    <property type="entry name" value="Amidohydro-rel"/>
</dbReference>
<evidence type="ECO:0000256" key="5">
    <source>
        <dbReference type="PIRSR" id="PIRSR611778-50"/>
    </source>
</evidence>